<dbReference type="Proteomes" id="UP001634394">
    <property type="component" value="Unassembled WGS sequence"/>
</dbReference>
<name>A0ABD3V9K4_SINWO</name>
<feature type="region of interest" description="Disordered" evidence="1">
    <location>
        <begin position="323"/>
        <end position="372"/>
    </location>
</feature>
<feature type="region of interest" description="Disordered" evidence="1">
    <location>
        <begin position="280"/>
        <end position="303"/>
    </location>
</feature>
<protein>
    <submittedName>
        <fullName evidence="2">Uncharacterized protein</fullName>
    </submittedName>
</protein>
<evidence type="ECO:0000313" key="2">
    <source>
        <dbReference type="EMBL" id="KAL3858267.1"/>
    </source>
</evidence>
<accession>A0ABD3V9K4</accession>
<comment type="caution">
    <text evidence="2">The sequence shown here is derived from an EMBL/GenBank/DDBJ whole genome shotgun (WGS) entry which is preliminary data.</text>
</comment>
<feature type="compositionally biased region" description="Polar residues" evidence="1">
    <location>
        <begin position="323"/>
        <end position="343"/>
    </location>
</feature>
<sequence length="477" mass="52721">MAGHTLIPMAAHGLKEIPLDLSVRKGDDDDGILSMASHTNVASQLTEVYQTAVINAESAEFQTDGLYAKQIPSSVSNCSNLNAFSTSAILPKKRKNLWRPYDVNGFEMDRDLDSIMSDSSNSSQEQDNTSDSMTVTNKMDPIKRRKLEILRYSCYERSSSPVIAKESNDGRESVAGFETVGTCSDISIKSDTIIDDDNEKSSSKFNHLYSPLFESRERLMSGLKKKDIFGLSFRIAPQPSFSIHRKEDNILPSPKSEDNNIVCVDNNKTYFQLQTVKKPSTNTKQASSHAQGSHIQLYGSSKGNTTRVNSGANLLICSLTKNSPGETSSSSPIVQNRHSTPIVKSNRAKGDDTDENDKSQIKHASRVPPEVSPKTTFCCTLRHLIQDIEEEEEIENARSNSVISDKTARNIAKLLQQCNSVKLTAIDLLMSSVSINGEERRYSPKSSRIQQMLNGEKPKMVSMLDIVELQVEVGIGI</sequence>
<evidence type="ECO:0000256" key="1">
    <source>
        <dbReference type="SAM" id="MobiDB-lite"/>
    </source>
</evidence>
<evidence type="ECO:0000313" key="3">
    <source>
        <dbReference type="Proteomes" id="UP001634394"/>
    </source>
</evidence>
<proteinExistence type="predicted"/>
<organism evidence="2 3">
    <name type="scientific">Sinanodonta woodiana</name>
    <name type="common">Chinese pond mussel</name>
    <name type="synonym">Anodonta woodiana</name>
    <dbReference type="NCBI Taxonomy" id="1069815"/>
    <lineage>
        <taxon>Eukaryota</taxon>
        <taxon>Metazoa</taxon>
        <taxon>Spiralia</taxon>
        <taxon>Lophotrochozoa</taxon>
        <taxon>Mollusca</taxon>
        <taxon>Bivalvia</taxon>
        <taxon>Autobranchia</taxon>
        <taxon>Heteroconchia</taxon>
        <taxon>Palaeoheterodonta</taxon>
        <taxon>Unionida</taxon>
        <taxon>Unionoidea</taxon>
        <taxon>Unionidae</taxon>
        <taxon>Unioninae</taxon>
        <taxon>Sinanodonta</taxon>
    </lineage>
</organism>
<feature type="region of interest" description="Disordered" evidence="1">
    <location>
        <begin position="113"/>
        <end position="138"/>
    </location>
</feature>
<dbReference type="EMBL" id="JBJQND010000013">
    <property type="protein sequence ID" value="KAL3858267.1"/>
    <property type="molecule type" value="Genomic_DNA"/>
</dbReference>
<feature type="compositionally biased region" description="Low complexity" evidence="1">
    <location>
        <begin position="114"/>
        <end position="132"/>
    </location>
</feature>
<dbReference type="AlphaFoldDB" id="A0ABD3V9K4"/>
<gene>
    <name evidence="2" type="ORF">ACJMK2_012863</name>
</gene>
<keyword evidence="3" id="KW-1185">Reference proteome</keyword>
<reference evidence="2 3" key="1">
    <citation type="submission" date="2024-11" db="EMBL/GenBank/DDBJ databases">
        <title>Chromosome-level genome assembly of the freshwater bivalve Anodonta woodiana.</title>
        <authorList>
            <person name="Chen X."/>
        </authorList>
    </citation>
    <scope>NUCLEOTIDE SEQUENCE [LARGE SCALE GENOMIC DNA]</scope>
    <source>
        <strain evidence="2">MN2024</strain>
        <tissue evidence="2">Gills</tissue>
    </source>
</reference>
<feature type="compositionally biased region" description="Basic and acidic residues" evidence="1">
    <location>
        <begin position="348"/>
        <end position="360"/>
    </location>
</feature>